<proteinExistence type="predicted"/>
<dbReference type="STRING" id="1120996.SAMN02746066_00839"/>
<organism evidence="1 2">
    <name type="scientific">Anaerosporobacter mobilis DSM 15930</name>
    <dbReference type="NCBI Taxonomy" id="1120996"/>
    <lineage>
        <taxon>Bacteria</taxon>
        <taxon>Bacillati</taxon>
        <taxon>Bacillota</taxon>
        <taxon>Clostridia</taxon>
        <taxon>Lachnospirales</taxon>
        <taxon>Lachnospiraceae</taxon>
        <taxon>Anaerosporobacter</taxon>
    </lineage>
</organism>
<name>A0A1M7G4Z1_9FIRM</name>
<evidence type="ECO:0000313" key="1">
    <source>
        <dbReference type="EMBL" id="SHM11434.1"/>
    </source>
</evidence>
<protein>
    <submittedName>
        <fullName evidence="1">Uncharacterized protein</fullName>
    </submittedName>
</protein>
<dbReference type="Proteomes" id="UP000184038">
    <property type="component" value="Unassembled WGS sequence"/>
</dbReference>
<reference evidence="1 2" key="1">
    <citation type="submission" date="2016-11" db="EMBL/GenBank/DDBJ databases">
        <authorList>
            <person name="Jaros S."/>
            <person name="Januszkiewicz K."/>
            <person name="Wedrychowicz H."/>
        </authorList>
    </citation>
    <scope>NUCLEOTIDE SEQUENCE [LARGE SCALE GENOMIC DNA]</scope>
    <source>
        <strain evidence="1 2">DSM 15930</strain>
    </source>
</reference>
<dbReference type="RefSeq" id="WP_073283323.1">
    <property type="nucleotide sequence ID" value="NZ_FRCP01000006.1"/>
</dbReference>
<dbReference type="EMBL" id="FRCP01000006">
    <property type="protein sequence ID" value="SHM11434.1"/>
    <property type="molecule type" value="Genomic_DNA"/>
</dbReference>
<evidence type="ECO:0000313" key="2">
    <source>
        <dbReference type="Proteomes" id="UP000184038"/>
    </source>
</evidence>
<accession>A0A1M7G4Z1</accession>
<gene>
    <name evidence="1" type="ORF">SAMN02746066_00839</name>
</gene>
<keyword evidence="2" id="KW-1185">Reference proteome</keyword>
<dbReference type="AlphaFoldDB" id="A0A1M7G4Z1"/>
<sequence length="101" mass="11562">MSSITRKEIKSKDELYEELKLTLQLPIKGISFEPDTFKEIIEKHPELQLLHLCMNPSKDSTVGYYIPASYYTESGFQVYGGLNKRGVYHIEKEQGGLLYSG</sequence>